<dbReference type="GO" id="GO:0009103">
    <property type="term" value="P:lipopolysaccharide biosynthetic process"/>
    <property type="evidence" value="ECO:0007669"/>
    <property type="project" value="UniProtKB-ARBA"/>
</dbReference>
<sequence length="552" mass="62861">MKTPQLYWNSLRVLVAFVLAIGIFLRFYHLDQKIYWVDEVHTSLRVAGYRKSNFYEQLPTGEPLTVAQLHEFQTLSPERGWGDTLNALAENAEHAPIYYLLTRLWMELFGNSITVTRSVAAILSLLAFPALYFLSLELFSAPMVGWIALSLVAVSPLHLLYAQEARQYSLWTVVTLVSGLALLRSLRLKTRGSWAIYAGTVILGFYSHLISGLIFFGHGLYVGFREQWKWTKSFKSYLMASGIGCATLIPWIVVYFQNNSRLGGWLGRDTSLEALVKRWTLNLTSVFFDLHSVYSQRFFDVELGEDLTPFAWGNFWVYSVIPLILFVGYALWVTFRKTPKFVGWFLLTSIAANGLFLMLYDVISGGQRSGIARYLLPSYLALQLAVAYLFASRLRLDTGRNLQRRFWQFTYVVLLGAGIVSCAVSASAETWWHKYSCYYDVEVAQLVNQGQNPLLIGSHDRLSRLIALSYKLNPDVRFLLFTDSDRPDITEPSSSLFLFRPSNKLYNNLKSDPRYTLTPIHPRGHIWTVEPVGTPEEESGVNSSQIGDEPRS</sequence>
<feature type="transmembrane region" description="Helical" evidence="9">
    <location>
        <begin position="411"/>
        <end position="432"/>
    </location>
</feature>
<dbReference type="EMBL" id="CP003607">
    <property type="protein sequence ID" value="AFY80368.1"/>
    <property type="molecule type" value="Genomic_DNA"/>
</dbReference>
<keyword evidence="12" id="KW-1185">Reference proteome</keyword>
<feature type="transmembrane region" description="Helical" evidence="9">
    <location>
        <begin position="194"/>
        <end position="216"/>
    </location>
</feature>
<dbReference type="STRING" id="56110.Oscil6304_0628"/>
<evidence type="ECO:0000313" key="11">
    <source>
        <dbReference type="EMBL" id="AFY80368.1"/>
    </source>
</evidence>
<evidence type="ECO:0000256" key="6">
    <source>
        <dbReference type="ARBA" id="ARBA00022989"/>
    </source>
</evidence>
<protein>
    <submittedName>
        <fullName evidence="11">Putative membrane protein</fullName>
    </submittedName>
</protein>
<evidence type="ECO:0000256" key="3">
    <source>
        <dbReference type="ARBA" id="ARBA00022676"/>
    </source>
</evidence>
<feature type="domain" description="Glycosyltransferase RgtA/B/C/D-like" evidence="10">
    <location>
        <begin position="94"/>
        <end position="252"/>
    </location>
</feature>
<feature type="transmembrane region" description="Helical" evidence="9">
    <location>
        <begin position="139"/>
        <end position="161"/>
    </location>
</feature>
<dbReference type="KEGG" id="oac:Oscil6304_0628"/>
<comment type="subcellular location">
    <subcellularLocation>
        <location evidence="1">Cell membrane</location>
        <topology evidence="1">Multi-pass membrane protein</topology>
    </subcellularLocation>
</comment>
<gene>
    <name evidence="11" type="ORF">Oscil6304_0628</name>
</gene>
<evidence type="ECO:0000256" key="9">
    <source>
        <dbReference type="SAM" id="Phobius"/>
    </source>
</evidence>
<dbReference type="OrthoDB" id="495800at2"/>
<evidence type="ECO:0000256" key="7">
    <source>
        <dbReference type="ARBA" id="ARBA00023136"/>
    </source>
</evidence>
<feature type="transmembrane region" description="Helical" evidence="9">
    <location>
        <begin position="108"/>
        <end position="133"/>
    </location>
</feature>
<evidence type="ECO:0000313" key="12">
    <source>
        <dbReference type="Proteomes" id="UP000010367"/>
    </source>
</evidence>
<dbReference type="Proteomes" id="UP000010367">
    <property type="component" value="Chromosome"/>
</dbReference>
<feature type="transmembrane region" description="Helical" evidence="9">
    <location>
        <begin position="168"/>
        <end position="188"/>
    </location>
</feature>
<dbReference type="RefSeq" id="WP_015147018.1">
    <property type="nucleotide sequence ID" value="NC_019693.1"/>
</dbReference>
<keyword evidence="3" id="KW-0328">Glycosyltransferase</keyword>
<evidence type="ECO:0000256" key="4">
    <source>
        <dbReference type="ARBA" id="ARBA00022679"/>
    </source>
</evidence>
<keyword evidence="4" id="KW-0808">Transferase</keyword>
<dbReference type="AlphaFoldDB" id="K9TD83"/>
<feature type="transmembrane region" description="Helical" evidence="9">
    <location>
        <begin position="315"/>
        <end position="334"/>
    </location>
</feature>
<keyword evidence="7 9" id="KW-0472">Membrane</keyword>
<feature type="region of interest" description="Disordered" evidence="8">
    <location>
        <begin position="530"/>
        <end position="552"/>
    </location>
</feature>
<keyword evidence="2" id="KW-1003">Cell membrane</keyword>
<accession>K9TD83</accession>
<name>K9TD83_9CYAN</name>
<evidence type="ECO:0000256" key="1">
    <source>
        <dbReference type="ARBA" id="ARBA00004651"/>
    </source>
</evidence>
<feature type="transmembrane region" description="Helical" evidence="9">
    <location>
        <begin position="341"/>
        <end position="359"/>
    </location>
</feature>
<dbReference type="HOGENOM" id="CLU_037292_0_0_3"/>
<proteinExistence type="predicted"/>
<evidence type="ECO:0000256" key="8">
    <source>
        <dbReference type="SAM" id="MobiDB-lite"/>
    </source>
</evidence>
<keyword evidence="6 9" id="KW-1133">Transmembrane helix</keyword>
<dbReference type="PANTHER" id="PTHR33908">
    <property type="entry name" value="MANNOSYLTRANSFERASE YKCB-RELATED"/>
    <property type="match status" value="1"/>
</dbReference>
<dbReference type="InterPro" id="IPR038731">
    <property type="entry name" value="RgtA/B/C-like"/>
</dbReference>
<dbReference type="Pfam" id="PF13231">
    <property type="entry name" value="PMT_2"/>
    <property type="match status" value="1"/>
</dbReference>
<keyword evidence="5 9" id="KW-0812">Transmembrane</keyword>
<organism evidence="11 12">
    <name type="scientific">Oscillatoria acuminata PCC 6304</name>
    <dbReference type="NCBI Taxonomy" id="56110"/>
    <lineage>
        <taxon>Bacteria</taxon>
        <taxon>Bacillati</taxon>
        <taxon>Cyanobacteriota</taxon>
        <taxon>Cyanophyceae</taxon>
        <taxon>Oscillatoriophycideae</taxon>
        <taxon>Oscillatoriales</taxon>
        <taxon>Oscillatoriaceae</taxon>
        <taxon>Oscillatoria</taxon>
    </lineage>
</organism>
<evidence type="ECO:0000256" key="5">
    <source>
        <dbReference type="ARBA" id="ARBA00022692"/>
    </source>
</evidence>
<evidence type="ECO:0000256" key="2">
    <source>
        <dbReference type="ARBA" id="ARBA00022475"/>
    </source>
</evidence>
<dbReference type="InParanoid" id="K9TD83"/>
<dbReference type="eggNOG" id="COG5305">
    <property type="taxonomic scope" value="Bacteria"/>
</dbReference>
<feature type="transmembrane region" description="Helical" evidence="9">
    <location>
        <begin position="6"/>
        <end position="25"/>
    </location>
</feature>
<dbReference type="InterPro" id="IPR050297">
    <property type="entry name" value="LipidA_mod_glycosyltrf_83"/>
</dbReference>
<dbReference type="PANTHER" id="PTHR33908:SF11">
    <property type="entry name" value="MEMBRANE PROTEIN"/>
    <property type="match status" value="1"/>
</dbReference>
<feature type="transmembrane region" description="Helical" evidence="9">
    <location>
        <begin position="237"/>
        <end position="256"/>
    </location>
</feature>
<dbReference type="GO" id="GO:0005886">
    <property type="term" value="C:plasma membrane"/>
    <property type="evidence" value="ECO:0007669"/>
    <property type="project" value="UniProtKB-SubCell"/>
</dbReference>
<evidence type="ECO:0000259" key="10">
    <source>
        <dbReference type="Pfam" id="PF13231"/>
    </source>
</evidence>
<dbReference type="PATRIC" id="fig|56110.3.peg.747"/>
<feature type="transmembrane region" description="Helical" evidence="9">
    <location>
        <begin position="371"/>
        <end position="391"/>
    </location>
</feature>
<reference evidence="11 12" key="1">
    <citation type="submission" date="2012-06" db="EMBL/GenBank/DDBJ databases">
        <title>Finished chromosome of genome of Oscillatoria acuminata PCC 6304.</title>
        <authorList>
            <consortium name="US DOE Joint Genome Institute"/>
            <person name="Gugger M."/>
            <person name="Coursin T."/>
            <person name="Rippka R."/>
            <person name="Tandeau De Marsac N."/>
            <person name="Huntemann M."/>
            <person name="Wei C.-L."/>
            <person name="Han J."/>
            <person name="Detter J.C."/>
            <person name="Han C."/>
            <person name="Tapia R."/>
            <person name="Davenport K."/>
            <person name="Daligault H."/>
            <person name="Erkkila T."/>
            <person name="Gu W."/>
            <person name="Munk A.C.C."/>
            <person name="Teshima H."/>
            <person name="Xu Y."/>
            <person name="Chain P."/>
            <person name="Chen A."/>
            <person name="Krypides N."/>
            <person name="Mavromatis K."/>
            <person name="Markowitz V."/>
            <person name="Szeto E."/>
            <person name="Ivanova N."/>
            <person name="Mikhailova N."/>
            <person name="Ovchinnikova G."/>
            <person name="Pagani I."/>
            <person name="Pati A."/>
            <person name="Goodwin L."/>
            <person name="Peters L."/>
            <person name="Pitluck S."/>
            <person name="Woyke T."/>
            <person name="Kerfeld C."/>
        </authorList>
    </citation>
    <scope>NUCLEOTIDE SEQUENCE [LARGE SCALE GENOMIC DNA]</scope>
    <source>
        <strain evidence="11 12">PCC 6304</strain>
    </source>
</reference>
<dbReference type="GO" id="GO:0016763">
    <property type="term" value="F:pentosyltransferase activity"/>
    <property type="evidence" value="ECO:0007669"/>
    <property type="project" value="TreeGrafter"/>
</dbReference>